<evidence type="ECO:0000256" key="1">
    <source>
        <dbReference type="ARBA" id="ARBA00023015"/>
    </source>
</evidence>
<dbReference type="PROSITE" id="PS50949">
    <property type="entry name" value="HTH_GNTR"/>
    <property type="match status" value="1"/>
</dbReference>
<evidence type="ECO:0000256" key="2">
    <source>
        <dbReference type="ARBA" id="ARBA00023125"/>
    </source>
</evidence>
<keyword evidence="2" id="KW-0238">DNA-binding</keyword>
<comment type="caution">
    <text evidence="5">The sequence shown here is derived from an EMBL/GenBank/DDBJ whole genome shotgun (WGS) entry which is preliminary data.</text>
</comment>
<sequence>MQIIIQHNSMVPIYEQITNKIKAEILAGQLAEGMALPSVRQLAKDLKISALTVKKAYDLLEEEGFTQTVHGKGSFVLAVNADTKKEDLLFKTQEELEIIIKKAQQAGITNQEITEMIQLILEG</sequence>
<evidence type="ECO:0000256" key="3">
    <source>
        <dbReference type="ARBA" id="ARBA00023163"/>
    </source>
</evidence>
<name>A0ABS6TGZ7_9ENTE</name>
<proteinExistence type="predicted"/>
<keyword evidence="3" id="KW-0804">Transcription</keyword>
<feature type="domain" description="HTH gntR-type" evidence="4">
    <location>
        <begin position="11"/>
        <end position="79"/>
    </location>
</feature>
<dbReference type="Pfam" id="PF00392">
    <property type="entry name" value="GntR"/>
    <property type="match status" value="1"/>
</dbReference>
<reference evidence="5 6" key="1">
    <citation type="submission" date="2021-06" db="EMBL/GenBank/DDBJ databases">
        <title>Enterococcus alishanensis sp. nov., a novel lactic acid bacterium isolated from fresh coffee beans.</title>
        <authorList>
            <person name="Chen Y.-S."/>
        </authorList>
    </citation>
    <scope>NUCLEOTIDE SEQUENCE [LARGE SCALE GENOMIC DNA]</scope>
    <source>
        <strain evidence="5 6">ALS3</strain>
    </source>
</reference>
<organism evidence="5 6">
    <name type="scientific">Enterococcus alishanensis</name>
    <dbReference type="NCBI Taxonomy" id="1303817"/>
    <lineage>
        <taxon>Bacteria</taxon>
        <taxon>Bacillati</taxon>
        <taxon>Bacillota</taxon>
        <taxon>Bacilli</taxon>
        <taxon>Lactobacillales</taxon>
        <taxon>Enterococcaceae</taxon>
        <taxon>Enterococcus</taxon>
    </lineage>
</organism>
<dbReference type="SMART" id="SM00345">
    <property type="entry name" value="HTH_GNTR"/>
    <property type="match status" value="1"/>
</dbReference>
<gene>
    <name evidence="5" type="ORF">KUA55_15920</name>
</gene>
<dbReference type="EMBL" id="JAHUZB010000008">
    <property type="protein sequence ID" value="MBV7392171.1"/>
    <property type="molecule type" value="Genomic_DNA"/>
</dbReference>
<evidence type="ECO:0000313" key="5">
    <source>
        <dbReference type="EMBL" id="MBV7392171.1"/>
    </source>
</evidence>
<accession>A0ABS6TGZ7</accession>
<keyword evidence="6" id="KW-1185">Reference proteome</keyword>
<protein>
    <submittedName>
        <fullName evidence="5">GntR family transcriptional regulator</fullName>
    </submittedName>
</protein>
<evidence type="ECO:0000259" key="4">
    <source>
        <dbReference type="PROSITE" id="PS50949"/>
    </source>
</evidence>
<dbReference type="PANTHER" id="PTHR38445:SF7">
    <property type="entry name" value="GNTR-FAMILY TRANSCRIPTIONAL REGULATOR"/>
    <property type="match status" value="1"/>
</dbReference>
<evidence type="ECO:0000313" key="6">
    <source>
        <dbReference type="Proteomes" id="UP000774130"/>
    </source>
</evidence>
<dbReference type="PANTHER" id="PTHR38445">
    <property type="entry name" value="HTH-TYPE TRANSCRIPTIONAL REPRESSOR YTRA"/>
    <property type="match status" value="1"/>
</dbReference>
<dbReference type="InterPro" id="IPR000524">
    <property type="entry name" value="Tscrpt_reg_HTH_GntR"/>
</dbReference>
<dbReference type="CDD" id="cd07377">
    <property type="entry name" value="WHTH_GntR"/>
    <property type="match status" value="1"/>
</dbReference>
<dbReference type="Proteomes" id="UP000774130">
    <property type="component" value="Unassembled WGS sequence"/>
</dbReference>
<dbReference type="RefSeq" id="WP_218327384.1">
    <property type="nucleotide sequence ID" value="NZ_JAHUZB010000008.1"/>
</dbReference>
<keyword evidence="1" id="KW-0805">Transcription regulation</keyword>